<sequence length="477" mass="54058">MHTQLELYQLVAPLAKLGIWERNLVTGEVHWNSIIGEILELKDGSAISLEEVLLLYRNPGEIRRVLDEAMRTGQPQSIEAELVTASGNSKHVQLHAGARLENGRCTRIYGTLRDISEIVSMRHRYEDREARFFQAFNHAPIGMALVSLQGEWLQANHSLCQLMGFTEAELLQRTFQELTHPEDLQADLIQMQQLIANNLDWYEMEKRYFHKDGHVIWALLKVSAVRDQAGKPLYFISQIKDITERKKNTETIKKQNERLLNFAHIVSHNLRSHTGNIKMLSDMVIEERDPLEKEALLGMLSQNAGNLLDTLFHLNEVVKINDTGFSNRQALNLKREIDRVLTILSASIIQAEASITLAVNPDLELLLNPAYLESILVNLISNSIRYRDAERSLQVNIAADTASDKTTLRITDNGSGIDLNLHGKKLFGMYKTFHGNDDARGMGLFLVKNQVEAMDGKVFVESVPGQGTTFTLEFTHR</sequence>
<dbReference type="PROSITE" id="PS50109">
    <property type="entry name" value="HIS_KIN"/>
    <property type="match status" value="1"/>
</dbReference>
<dbReference type="CDD" id="cd00130">
    <property type="entry name" value="PAS"/>
    <property type="match status" value="1"/>
</dbReference>
<dbReference type="SMART" id="SM00387">
    <property type="entry name" value="HATPase_c"/>
    <property type="match status" value="1"/>
</dbReference>
<evidence type="ECO:0000313" key="10">
    <source>
        <dbReference type="Proteomes" id="UP000240912"/>
    </source>
</evidence>
<dbReference type="PANTHER" id="PTHR43304">
    <property type="entry name" value="PHYTOCHROME-LIKE PROTEIN CPH1"/>
    <property type="match status" value="1"/>
</dbReference>
<protein>
    <recommendedName>
        <fullName evidence="2">histidine kinase</fullName>
        <ecNumber evidence="2">2.7.13.3</ecNumber>
    </recommendedName>
</protein>
<dbReference type="SUPFAM" id="SSF55785">
    <property type="entry name" value="PYP-like sensor domain (PAS domain)"/>
    <property type="match status" value="2"/>
</dbReference>
<dbReference type="InterPro" id="IPR004358">
    <property type="entry name" value="Sig_transdc_His_kin-like_C"/>
</dbReference>
<dbReference type="SMART" id="SM00086">
    <property type="entry name" value="PAC"/>
    <property type="match status" value="2"/>
</dbReference>
<feature type="domain" description="PAS" evidence="7">
    <location>
        <begin position="128"/>
        <end position="198"/>
    </location>
</feature>
<evidence type="ECO:0000259" key="6">
    <source>
        <dbReference type="PROSITE" id="PS50109"/>
    </source>
</evidence>
<evidence type="ECO:0000256" key="3">
    <source>
        <dbReference type="ARBA" id="ARBA00022553"/>
    </source>
</evidence>
<dbReference type="InterPro" id="IPR036890">
    <property type="entry name" value="HATPase_C_sf"/>
</dbReference>
<dbReference type="InterPro" id="IPR013655">
    <property type="entry name" value="PAS_fold_3"/>
</dbReference>
<accession>A0A2T3HJW9</accession>
<evidence type="ECO:0000256" key="5">
    <source>
        <dbReference type="ARBA" id="ARBA00022777"/>
    </source>
</evidence>
<dbReference type="PROSITE" id="PS50113">
    <property type="entry name" value="PAC"/>
    <property type="match status" value="1"/>
</dbReference>
<dbReference type="EC" id="2.7.13.3" evidence="2"/>
<gene>
    <name evidence="9" type="ORF">C7T94_08890</name>
</gene>
<evidence type="ECO:0000256" key="1">
    <source>
        <dbReference type="ARBA" id="ARBA00000085"/>
    </source>
</evidence>
<dbReference type="PRINTS" id="PR00344">
    <property type="entry name" value="BCTRLSENSOR"/>
</dbReference>
<keyword evidence="10" id="KW-1185">Reference proteome</keyword>
<dbReference type="EMBL" id="PYLS01000005">
    <property type="protein sequence ID" value="PST82755.1"/>
    <property type="molecule type" value="Genomic_DNA"/>
</dbReference>
<keyword evidence="5 9" id="KW-0418">Kinase</keyword>
<feature type="domain" description="PAC" evidence="8">
    <location>
        <begin position="202"/>
        <end position="254"/>
    </location>
</feature>
<reference evidence="9 10" key="1">
    <citation type="submission" date="2018-03" db="EMBL/GenBank/DDBJ databases">
        <authorList>
            <person name="Keele B.F."/>
        </authorList>
    </citation>
    <scope>NUCLEOTIDE SEQUENCE [LARGE SCALE GENOMIC DNA]</scope>
    <source>
        <strain evidence="9 10">YL28-9</strain>
    </source>
</reference>
<dbReference type="InterPro" id="IPR000014">
    <property type="entry name" value="PAS"/>
</dbReference>
<dbReference type="Pfam" id="PF02518">
    <property type="entry name" value="HATPase_c"/>
    <property type="match status" value="1"/>
</dbReference>
<evidence type="ECO:0000256" key="2">
    <source>
        <dbReference type="ARBA" id="ARBA00012438"/>
    </source>
</evidence>
<dbReference type="RefSeq" id="WP_107215016.1">
    <property type="nucleotide sequence ID" value="NZ_KZ686269.1"/>
</dbReference>
<comment type="caution">
    <text evidence="9">The sequence shown here is derived from an EMBL/GenBank/DDBJ whole genome shotgun (WGS) entry which is preliminary data.</text>
</comment>
<dbReference type="InterPro" id="IPR003594">
    <property type="entry name" value="HATPase_dom"/>
</dbReference>
<name>A0A2T3HJW9_9SPHI</name>
<dbReference type="OrthoDB" id="1522284at2"/>
<feature type="domain" description="Histidine kinase" evidence="6">
    <location>
        <begin position="265"/>
        <end position="477"/>
    </location>
</feature>
<dbReference type="Gene3D" id="3.30.450.20">
    <property type="entry name" value="PAS domain"/>
    <property type="match status" value="2"/>
</dbReference>
<dbReference type="InterPro" id="IPR001610">
    <property type="entry name" value="PAC"/>
</dbReference>
<dbReference type="PROSITE" id="PS50112">
    <property type="entry name" value="PAS"/>
    <property type="match status" value="1"/>
</dbReference>
<dbReference type="SMART" id="SM00091">
    <property type="entry name" value="PAS"/>
    <property type="match status" value="1"/>
</dbReference>
<dbReference type="Gene3D" id="3.30.565.10">
    <property type="entry name" value="Histidine kinase-like ATPase, C-terminal domain"/>
    <property type="match status" value="1"/>
</dbReference>
<evidence type="ECO:0000256" key="4">
    <source>
        <dbReference type="ARBA" id="ARBA00022679"/>
    </source>
</evidence>
<dbReference type="Pfam" id="PF08447">
    <property type="entry name" value="PAS_3"/>
    <property type="match status" value="1"/>
</dbReference>
<dbReference type="PANTHER" id="PTHR43304:SF1">
    <property type="entry name" value="PAC DOMAIN-CONTAINING PROTEIN"/>
    <property type="match status" value="1"/>
</dbReference>
<dbReference type="Proteomes" id="UP000240912">
    <property type="component" value="Unassembled WGS sequence"/>
</dbReference>
<keyword evidence="4" id="KW-0808">Transferase</keyword>
<dbReference type="InterPro" id="IPR035965">
    <property type="entry name" value="PAS-like_dom_sf"/>
</dbReference>
<dbReference type="NCBIfam" id="TIGR00229">
    <property type="entry name" value="sensory_box"/>
    <property type="match status" value="1"/>
</dbReference>
<dbReference type="SUPFAM" id="SSF55874">
    <property type="entry name" value="ATPase domain of HSP90 chaperone/DNA topoisomerase II/histidine kinase"/>
    <property type="match status" value="1"/>
</dbReference>
<dbReference type="InterPro" id="IPR000700">
    <property type="entry name" value="PAS-assoc_C"/>
</dbReference>
<evidence type="ECO:0000259" key="8">
    <source>
        <dbReference type="PROSITE" id="PS50113"/>
    </source>
</evidence>
<dbReference type="AlphaFoldDB" id="A0A2T3HJW9"/>
<evidence type="ECO:0000313" key="9">
    <source>
        <dbReference type="EMBL" id="PST82755.1"/>
    </source>
</evidence>
<comment type="catalytic activity">
    <reaction evidence="1">
        <text>ATP + protein L-histidine = ADP + protein N-phospho-L-histidine.</text>
        <dbReference type="EC" id="2.7.13.3"/>
    </reaction>
</comment>
<dbReference type="GO" id="GO:0004673">
    <property type="term" value="F:protein histidine kinase activity"/>
    <property type="evidence" value="ECO:0007669"/>
    <property type="project" value="UniProtKB-EC"/>
</dbReference>
<keyword evidence="3" id="KW-0597">Phosphoprotein</keyword>
<proteinExistence type="predicted"/>
<dbReference type="Pfam" id="PF13426">
    <property type="entry name" value="PAS_9"/>
    <property type="match status" value="1"/>
</dbReference>
<organism evidence="9 10">
    <name type="scientific">Pedobacter yulinensis</name>
    <dbReference type="NCBI Taxonomy" id="2126353"/>
    <lineage>
        <taxon>Bacteria</taxon>
        <taxon>Pseudomonadati</taxon>
        <taxon>Bacteroidota</taxon>
        <taxon>Sphingobacteriia</taxon>
        <taxon>Sphingobacteriales</taxon>
        <taxon>Sphingobacteriaceae</taxon>
        <taxon>Pedobacter</taxon>
    </lineage>
</organism>
<dbReference type="InterPro" id="IPR005467">
    <property type="entry name" value="His_kinase_dom"/>
</dbReference>
<dbReference type="InterPro" id="IPR052162">
    <property type="entry name" value="Sensor_kinase/Photoreceptor"/>
</dbReference>
<evidence type="ECO:0000259" key="7">
    <source>
        <dbReference type="PROSITE" id="PS50112"/>
    </source>
</evidence>